<feature type="domain" description="CHAT" evidence="1">
    <location>
        <begin position="890"/>
        <end position="1159"/>
    </location>
</feature>
<organism evidence="2 3">
    <name type="scientific">Piloderma croceum (strain F 1598)</name>
    <dbReference type="NCBI Taxonomy" id="765440"/>
    <lineage>
        <taxon>Eukaryota</taxon>
        <taxon>Fungi</taxon>
        <taxon>Dikarya</taxon>
        <taxon>Basidiomycota</taxon>
        <taxon>Agaricomycotina</taxon>
        <taxon>Agaricomycetes</taxon>
        <taxon>Agaricomycetidae</taxon>
        <taxon>Atheliales</taxon>
        <taxon>Atheliaceae</taxon>
        <taxon>Piloderma</taxon>
    </lineage>
</organism>
<accession>A0A0C3FEG3</accession>
<dbReference type="Pfam" id="PF12770">
    <property type="entry name" value="CHAT"/>
    <property type="match status" value="1"/>
</dbReference>
<evidence type="ECO:0000313" key="2">
    <source>
        <dbReference type="EMBL" id="KIM78354.1"/>
    </source>
</evidence>
<keyword evidence="3" id="KW-1185">Reference proteome</keyword>
<name>A0A0C3FEG3_PILCF</name>
<dbReference type="SUPFAM" id="SSF81901">
    <property type="entry name" value="HCP-like"/>
    <property type="match status" value="1"/>
</dbReference>
<evidence type="ECO:0000313" key="3">
    <source>
        <dbReference type="Proteomes" id="UP000054166"/>
    </source>
</evidence>
<sequence>MIICVSHGLPKATALELASTLPDTRLPTPVTLTVKLKELGLDDAAMHMDSLGTSQLCRFNRLGDVSDLENAITNTQNAVELTDESHPDKPWYLSNHSICQLRHFERLGHLSDLENAISNIQKAVNLTNDGHPDRPKYFSNLGNSLLSRFERLGDLSDLENAISNQRKAIDLIDDGHPDQPAYFSNLGISHETRFKHLGNLSDLENAISNQQKAVDLTDDGHPNKAMRLSNLGISLLYCFERLGDLSSLKNAISNQQKAVDRTDDGHPNQPMYFSNLGVSQKTLFERLGDLSDLENAISNTQKAVDLTDDGHPDQPGYFSNLGNSLLSCFERLGDLLDLEIAILNQQKAVDLIDDGHPRKAMHFSNLGISQFCHFERLGNLSDLDNAILNQRKAIDLIDDGHPDQPQYFSKLGISLLRRFEHLGDFSDLKNAILSQRTAVDLTDDGHPDKPMHFSNLGVSQKTRYERLGDLSDVENAIANKQKAVDLTDDRHPDQPGYFCNLGNSLLSRFERLGDLSNLENAILNQQKAVDLVDDGHPDQPVYFSKLGSSQQTRFERLGALSNLENAVLNHQKAVDLMDDGHLRKGTFLLSLGASLQIRFHHVGDPDDLAFSVLSYKASAQLKAGYPSVALHAARQWAQISHQNGDLLSALDGYRAALELFSKVAWLGLNTHSRRATLLQEKAENLGCLAATCAIQLGHLEEAVELLDLGRSIFWQQASSLRSDLEMLREQDAELIDKFERTGQQLDNVNFYGSYFIVEEHNAGVNWQRRAEETESEYRQLLPQFESFLKPIPFHQLRQASMVGQVITINTSTYGVDALIFGATRPIEHMSLPNINHEALAELSKNIVLNQPSSGSETQRRHHTTWFLKPALRIIWNDILADIFDKIHILPVNNTTGLPQHRIWWYLTGPLTFIPVHTAGPGCGATDVSQLVISSYVTTLESLFRAQKKNVPVSRVSQMFLCVSQPETPGQTPLPQTMEEVDNVVQIFCSSGWSKENIVCLSGTDATMGAVSSALDSCSWVHLACHAFQDSKRDMRSAFALHNGHLELGEIASKRLPEAQFAFLSACQAASGQKDLLGEAMHLAAGLQFAGFPSVIATLWRIRDVDAPKVAAHAYQFLLRSGLEGLDPSDAASALNHAILHLREDPSVTVDQWAPFVHFGI</sequence>
<dbReference type="HOGENOM" id="CLU_001305_0_1_1"/>
<dbReference type="STRING" id="765440.A0A0C3FEG3"/>
<reference evidence="3" key="2">
    <citation type="submission" date="2015-01" db="EMBL/GenBank/DDBJ databases">
        <title>Evolutionary Origins and Diversification of the Mycorrhizal Mutualists.</title>
        <authorList>
            <consortium name="DOE Joint Genome Institute"/>
            <consortium name="Mycorrhizal Genomics Consortium"/>
            <person name="Kohler A."/>
            <person name="Kuo A."/>
            <person name="Nagy L.G."/>
            <person name="Floudas D."/>
            <person name="Copeland A."/>
            <person name="Barry K.W."/>
            <person name="Cichocki N."/>
            <person name="Veneault-Fourrey C."/>
            <person name="LaButti K."/>
            <person name="Lindquist E.A."/>
            <person name="Lipzen A."/>
            <person name="Lundell T."/>
            <person name="Morin E."/>
            <person name="Murat C."/>
            <person name="Riley R."/>
            <person name="Ohm R."/>
            <person name="Sun H."/>
            <person name="Tunlid A."/>
            <person name="Henrissat B."/>
            <person name="Grigoriev I.V."/>
            <person name="Hibbett D.S."/>
            <person name="Martin F."/>
        </authorList>
    </citation>
    <scope>NUCLEOTIDE SEQUENCE [LARGE SCALE GENOMIC DNA]</scope>
    <source>
        <strain evidence="3">F 1598</strain>
    </source>
</reference>
<dbReference type="AlphaFoldDB" id="A0A0C3FEG3"/>
<gene>
    <name evidence="2" type="ORF">PILCRDRAFT_794197</name>
</gene>
<reference evidence="2 3" key="1">
    <citation type="submission" date="2014-04" db="EMBL/GenBank/DDBJ databases">
        <authorList>
            <consortium name="DOE Joint Genome Institute"/>
            <person name="Kuo A."/>
            <person name="Tarkka M."/>
            <person name="Buscot F."/>
            <person name="Kohler A."/>
            <person name="Nagy L.G."/>
            <person name="Floudas D."/>
            <person name="Copeland A."/>
            <person name="Barry K.W."/>
            <person name="Cichocki N."/>
            <person name="Veneault-Fourrey C."/>
            <person name="LaButti K."/>
            <person name="Lindquist E.A."/>
            <person name="Lipzen A."/>
            <person name="Lundell T."/>
            <person name="Morin E."/>
            <person name="Murat C."/>
            <person name="Sun H."/>
            <person name="Tunlid A."/>
            <person name="Henrissat B."/>
            <person name="Grigoriev I.V."/>
            <person name="Hibbett D.S."/>
            <person name="Martin F."/>
            <person name="Nordberg H.P."/>
            <person name="Cantor M.N."/>
            <person name="Hua S.X."/>
        </authorList>
    </citation>
    <scope>NUCLEOTIDE SEQUENCE [LARGE SCALE GENOMIC DNA]</scope>
    <source>
        <strain evidence="2 3">F 1598</strain>
    </source>
</reference>
<dbReference type="SUPFAM" id="SSF48452">
    <property type="entry name" value="TPR-like"/>
    <property type="match status" value="1"/>
</dbReference>
<dbReference type="PANTHER" id="PTHR10098">
    <property type="entry name" value="RAPSYN-RELATED"/>
    <property type="match status" value="1"/>
</dbReference>
<protein>
    <recommendedName>
        <fullName evidence="1">CHAT domain-containing protein</fullName>
    </recommendedName>
</protein>
<dbReference type="Gene3D" id="1.25.40.10">
    <property type="entry name" value="Tetratricopeptide repeat domain"/>
    <property type="match status" value="3"/>
</dbReference>
<evidence type="ECO:0000259" key="1">
    <source>
        <dbReference type="Pfam" id="PF12770"/>
    </source>
</evidence>
<proteinExistence type="predicted"/>
<dbReference type="InterPro" id="IPR011990">
    <property type="entry name" value="TPR-like_helical_dom_sf"/>
</dbReference>
<dbReference type="EMBL" id="KN833017">
    <property type="protein sequence ID" value="KIM78354.1"/>
    <property type="molecule type" value="Genomic_DNA"/>
</dbReference>
<dbReference type="InterPro" id="IPR024983">
    <property type="entry name" value="CHAT_dom"/>
</dbReference>
<dbReference type="InParanoid" id="A0A0C3FEG3"/>
<dbReference type="OrthoDB" id="9991317at2759"/>
<dbReference type="Proteomes" id="UP000054166">
    <property type="component" value="Unassembled WGS sequence"/>
</dbReference>